<keyword evidence="2" id="KW-1185">Reference proteome</keyword>
<dbReference type="Proteomes" id="UP001217918">
    <property type="component" value="Unassembled WGS sequence"/>
</dbReference>
<sequence>MSARRQYKPALKNSVNSQLQTAFEDSNWPTVVRLAEKQAKAFKDPYYEAIKICAETKLDSSARTHAILAAVDQLKKAKEPLDLATLELYEWASEDADVSSSFSETFGPLRARWAKANAESPQAIQCLQACVSKWDLENAQQIAAALDKAHSKASSRHFMYWNMMLMFLLSISAQVPENTKRLFGTLALKQLERAAQLTESVDEVGSTARGLKLEEEFNLYYTVLLTHGSKDDYRKQIQSPKLGAIVLFENGYKFQFLQALRTLTGWGDWDIVFGLCDKALSLPTDSGAPSYLASDWHVWKAFIGAAVNMQNTDASFQRIQHVMNTYTSARCSVADIYRKNAKLAILEMTFRNPRADLPPSAKHRNYTSRVVQLGLFLEEEYTSLSVFDDIKDYFVELSHREIDQLFLEIIPKMSVKKEVTRSVALKTLTPQDIWAPLDIKRTIQDALSPHFFDRISTLSPGLFQSGRPPTDSLRSYYVKSLRDFPKVVWDGFLAGSYSSVLELVDFNAQLRRSCTAAMTLIEERRATRVFGGKMEVEVKDLPVVGQISNDTACVNVTDYAPFPDIEGPNAAAIYELVQIGPELSNERSHLGGKTGLHNDVVGEFRALETVATKTLAVLKGHIKTTKDKLGQSGWLDRVLNWTFGPEDEELDGSAKMVVEIVGGRAEVEEWAAQVVQSWRDTVKGWGMVRME</sequence>
<comment type="caution">
    <text evidence="1">The sequence shown here is derived from an EMBL/GenBank/DDBJ whole genome shotgun (WGS) entry which is preliminary data.</text>
</comment>
<dbReference type="EMBL" id="JAQQPM010000006">
    <property type="protein sequence ID" value="KAK2073264.1"/>
    <property type="molecule type" value="Genomic_DNA"/>
</dbReference>
<dbReference type="AlphaFoldDB" id="A0AAD9I8N3"/>
<proteinExistence type="predicted"/>
<protein>
    <submittedName>
        <fullName evidence="1">Uncharacterized protein</fullName>
    </submittedName>
</protein>
<gene>
    <name evidence="1" type="ORF">P8C59_007555</name>
</gene>
<evidence type="ECO:0000313" key="2">
    <source>
        <dbReference type="Proteomes" id="UP001217918"/>
    </source>
</evidence>
<organism evidence="1 2">
    <name type="scientific">Phyllachora maydis</name>
    <dbReference type="NCBI Taxonomy" id="1825666"/>
    <lineage>
        <taxon>Eukaryota</taxon>
        <taxon>Fungi</taxon>
        <taxon>Dikarya</taxon>
        <taxon>Ascomycota</taxon>
        <taxon>Pezizomycotina</taxon>
        <taxon>Sordariomycetes</taxon>
        <taxon>Sordariomycetidae</taxon>
        <taxon>Phyllachorales</taxon>
        <taxon>Phyllachoraceae</taxon>
        <taxon>Phyllachora</taxon>
    </lineage>
</organism>
<name>A0AAD9I8N3_9PEZI</name>
<accession>A0AAD9I8N3</accession>
<reference evidence="1" key="1">
    <citation type="journal article" date="2023" name="Mol. Plant Microbe Interact.">
        <title>Elucidating the Obligate Nature and Biological Capacity of an Invasive Fungal Corn Pathogen.</title>
        <authorList>
            <person name="MacCready J.S."/>
            <person name="Roggenkamp E.M."/>
            <person name="Gdanetz K."/>
            <person name="Chilvers M.I."/>
        </authorList>
    </citation>
    <scope>NUCLEOTIDE SEQUENCE</scope>
    <source>
        <strain evidence="1">PM02</strain>
    </source>
</reference>
<dbReference type="Pfam" id="PF09797">
    <property type="entry name" value="NatB_MDM20"/>
    <property type="match status" value="2"/>
</dbReference>
<evidence type="ECO:0000313" key="1">
    <source>
        <dbReference type="EMBL" id="KAK2073264.1"/>
    </source>
</evidence>
<dbReference type="InterPro" id="IPR019183">
    <property type="entry name" value="NAA25_NatB_aux_su"/>
</dbReference>